<comment type="caution">
    <text evidence="1">The sequence shown here is derived from an EMBL/GenBank/DDBJ whole genome shotgun (WGS) entry which is preliminary data.</text>
</comment>
<dbReference type="Proteomes" id="UP000735302">
    <property type="component" value="Unassembled WGS sequence"/>
</dbReference>
<accession>A0AAV3Y1A0</accession>
<evidence type="ECO:0000313" key="2">
    <source>
        <dbReference type="Proteomes" id="UP000735302"/>
    </source>
</evidence>
<organism evidence="1 2">
    <name type="scientific">Plakobranchus ocellatus</name>
    <dbReference type="NCBI Taxonomy" id="259542"/>
    <lineage>
        <taxon>Eukaryota</taxon>
        <taxon>Metazoa</taxon>
        <taxon>Spiralia</taxon>
        <taxon>Lophotrochozoa</taxon>
        <taxon>Mollusca</taxon>
        <taxon>Gastropoda</taxon>
        <taxon>Heterobranchia</taxon>
        <taxon>Euthyneura</taxon>
        <taxon>Panpulmonata</taxon>
        <taxon>Sacoglossa</taxon>
        <taxon>Placobranchoidea</taxon>
        <taxon>Plakobranchidae</taxon>
        <taxon>Plakobranchus</taxon>
    </lineage>
</organism>
<proteinExistence type="predicted"/>
<name>A0AAV3Y1A0_9GAST</name>
<reference evidence="1 2" key="1">
    <citation type="journal article" date="2021" name="Elife">
        <title>Chloroplast acquisition without the gene transfer in kleptoplastic sea slugs, Plakobranchus ocellatus.</title>
        <authorList>
            <person name="Maeda T."/>
            <person name="Takahashi S."/>
            <person name="Yoshida T."/>
            <person name="Shimamura S."/>
            <person name="Takaki Y."/>
            <person name="Nagai Y."/>
            <person name="Toyoda A."/>
            <person name="Suzuki Y."/>
            <person name="Arimoto A."/>
            <person name="Ishii H."/>
            <person name="Satoh N."/>
            <person name="Nishiyama T."/>
            <person name="Hasebe M."/>
            <person name="Maruyama T."/>
            <person name="Minagawa J."/>
            <person name="Obokata J."/>
            <person name="Shigenobu S."/>
        </authorList>
    </citation>
    <scope>NUCLEOTIDE SEQUENCE [LARGE SCALE GENOMIC DNA]</scope>
</reference>
<dbReference type="EMBL" id="BLXT01000311">
    <property type="protein sequence ID" value="GFN75993.1"/>
    <property type="molecule type" value="Genomic_DNA"/>
</dbReference>
<protein>
    <submittedName>
        <fullName evidence="1">Uncharacterized protein</fullName>
    </submittedName>
</protein>
<gene>
    <name evidence="1" type="ORF">PoB_000249900</name>
</gene>
<evidence type="ECO:0000313" key="1">
    <source>
        <dbReference type="EMBL" id="GFN75993.1"/>
    </source>
</evidence>
<dbReference type="AlphaFoldDB" id="A0AAV3Y1A0"/>
<sequence>MVESSSPTFFLLVLINGTKDHFTKYCFKRIGLVFGFCISPVHKKVISGFQVFRQARALVAGLEPATCRSQVGLASHCATDALQDKWDIKNDGWNLKKSSMVGETADERMRGFKPAERIYTDGSAMNIKGESYIEWPEGAKNVQYCCH</sequence>
<keyword evidence="2" id="KW-1185">Reference proteome</keyword>